<name>A0A066UDD3_9GAMM</name>
<evidence type="ECO:0000313" key="1">
    <source>
        <dbReference type="EMBL" id="KDN25421.1"/>
    </source>
</evidence>
<dbReference type="AlphaFoldDB" id="A0A066UDD3"/>
<evidence type="ECO:0000313" key="2">
    <source>
        <dbReference type="Proteomes" id="UP000035860"/>
    </source>
</evidence>
<keyword evidence="2" id="KW-1185">Reference proteome</keyword>
<dbReference type="Proteomes" id="UP000035860">
    <property type="component" value="Unassembled WGS sequence"/>
</dbReference>
<gene>
    <name evidence="1" type="ORF">MBO_03547</name>
</gene>
<dbReference type="EMBL" id="AOMT01000013">
    <property type="protein sequence ID" value="KDN25421.1"/>
    <property type="molecule type" value="Genomic_DNA"/>
</dbReference>
<sequence>MMPVILVVALALAGCATNNVSDVKVPTSSTYQVHSSNFICANGMTPKLTYINENQAQLMLEAQPRR</sequence>
<proteinExistence type="predicted"/>
<organism evidence="1 2">
    <name type="scientific">Moraxella bovoculi 237</name>
    <dbReference type="NCBI Taxonomy" id="743974"/>
    <lineage>
        <taxon>Bacteria</taxon>
        <taxon>Pseudomonadati</taxon>
        <taxon>Pseudomonadota</taxon>
        <taxon>Gammaproteobacteria</taxon>
        <taxon>Moraxellales</taxon>
        <taxon>Moraxellaceae</taxon>
        <taxon>Moraxella</taxon>
    </lineage>
</organism>
<accession>A0A066UDD3</accession>
<reference evidence="1 2" key="1">
    <citation type="journal article" date="2014" name="Genome Announc.">
        <title>Draft Genome Sequence of Moraxella bovoculi Strain 237T (ATCC BAA-1259T) Isolated from a Calf with Infectious Bovine Keratoconjunctivitis.</title>
        <authorList>
            <person name="Calcutt M.J."/>
            <person name="Foecking M.F."/>
            <person name="Martin N.T."/>
            <person name="Mhlanga-Mutangadura T."/>
            <person name="Reilly T.J."/>
        </authorList>
    </citation>
    <scope>NUCLEOTIDE SEQUENCE [LARGE SCALE GENOMIC DNA]</scope>
    <source>
        <strain evidence="1 2">237</strain>
    </source>
</reference>
<protein>
    <submittedName>
        <fullName evidence="1">Uncharacterized protein</fullName>
    </submittedName>
</protein>
<comment type="caution">
    <text evidence="1">The sequence shown here is derived from an EMBL/GenBank/DDBJ whole genome shotgun (WGS) entry which is preliminary data.</text>
</comment>
<dbReference type="RefSeq" id="WP_036363742.1">
    <property type="nucleotide sequence ID" value="NZ_AOMT01000013.1"/>
</dbReference>